<evidence type="ECO:0000313" key="1">
    <source>
        <dbReference type="EMBL" id="CAH20324.1"/>
    </source>
</evidence>
<reference evidence="1 2" key="1">
    <citation type="journal article" date="2004" name="Proc. Natl. Acad. Sci. U.S.A.">
        <title>Insights into the evolution of Yersinia pestis through whole-genome comparison with Yersinia pseudotuberculosis.</title>
        <authorList>
            <person name="Chain P.S.G."/>
            <person name="Carniel E."/>
            <person name="Larimer F.W."/>
            <person name="Lamerdin J."/>
            <person name="Stoutland P.O."/>
            <person name="Regala W.M."/>
            <person name="Georgescu A.M."/>
            <person name="Vergez L.M."/>
            <person name="Land M.L."/>
            <person name="Motin V.L."/>
            <person name="Brubaker R.R."/>
            <person name="Fowler J."/>
            <person name="Hinnebusch J."/>
            <person name="Marceau M."/>
            <person name="Medigue C."/>
            <person name="Simonet M."/>
            <person name="Chenal-Francisque V."/>
            <person name="Souza B."/>
            <person name="Dacheux D."/>
            <person name="Elliott J.M."/>
            <person name="Derbise A."/>
            <person name="Hauser L.J."/>
            <person name="Garcia E."/>
        </authorList>
    </citation>
    <scope>NUCLEOTIDE SEQUENCE [LARGE SCALE GENOMIC DNA]</scope>
    <source>
        <strain evidence="2">IP32953</strain>
    </source>
</reference>
<accession>Q66DG2</accession>
<evidence type="ECO:0000313" key="2">
    <source>
        <dbReference type="Proteomes" id="UP000001011"/>
    </source>
</evidence>
<name>Q66DG2_YERPS</name>
<gene>
    <name evidence="1" type="ordered locus">YPTB1084</name>
</gene>
<dbReference type="Proteomes" id="UP000001011">
    <property type="component" value="Chromosome"/>
</dbReference>
<organism evidence="1 2">
    <name type="scientific">Yersinia pseudotuberculosis serotype I (strain IP32953)</name>
    <dbReference type="NCBI Taxonomy" id="273123"/>
    <lineage>
        <taxon>Bacteria</taxon>
        <taxon>Pseudomonadati</taxon>
        <taxon>Pseudomonadota</taxon>
        <taxon>Gammaproteobacteria</taxon>
        <taxon>Enterobacterales</taxon>
        <taxon>Yersiniaceae</taxon>
        <taxon>Yersinia</taxon>
    </lineage>
</organism>
<protein>
    <submittedName>
        <fullName evidence="1">Uncharacterized protein</fullName>
    </submittedName>
</protein>
<dbReference type="KEGG" id="yps:YPTB1084"/>
<dbReference type="AlphaFoldDB" id="Q66DG2"/>
<proteinExistence type="predicted"/>
<dbReference type="EMBL" id="BX936398">
    <property type="protein sequence ID" value="CAH20324.1"/>
    <property type="molecule type" value="Genomic_DNA"/>
</dbReference>
<sequence length="59" mass="6624">MKTSHQAISTVVKPERRFVVVMTTPPKKGIKTGFKIDKPPDEMTTIEVHITQVAYLISV</sequence>